<proteinExistence type="predicted"/>
<accession>A0A1I6XP18</accession>
<name>A0A1I6XP18_9ENTR</name>
<dbReference type="AlphaFoldDB" id="A0A1I6XP18"/>
<dbReference type="EMBL" id="FPAU01000001">
    <property type="protein sequence ID" value="SFT39711.1"/>
    <property type="molecule type" value="Genomic_DNA"/>
</dbReference>
<dbReference type="Proteomes" id="UP000199187">
    <property type="component" value="Unassembled WGS sequence"/>
</dbReference>
<gene>
    <name evidence="1" type="ORF">SAMN05192562_10195</name>
</gene>
<dbReference type="OrthoDB" id="6628504at2"/>
<sequence>MGKEKKSYGMHDFFRGDTSGHEMIERYTYVKIIKFNATDAINFEFSPYQKYFISMMANSKSPADNSNQ</sequence>
<evidence type="ECO:0000313" key="2">
    <source>
        <dbReference type="Proteomes" id="UP000199187"/>
    </source>
</evidence>
<evidence type="ECO:0000313" key="1">
    <source>
        <dbReference type="EMBL" id="SFT39711.1"/>
    </source>
</evidence>
<reference evidence="2" key="1">
    <citation type="submission" date="2016-10" db="EMBL/GenBank/DDBJ databases">
        <authorList>
            <person name="Varghese N."/>
            <person name="Submissions S."/>
        </authorList>
    </citation>
    <scope>NUCLEOTIDE SEQUENCE [LARGE SCALE GENOMIC DNA]</scope>
    <source>
        <strain evidence="2">Ah-143</strain>
    </source>
</reference>
<protein>
    <submittedName>
        <fullName evidence="1">Uncharacterized protein</fullName>
    </submittedName>
</protein>
<dbReference type="RefSeq" id="WP_139234368.1">
    <property type="nucleotide sequence ID" value="NZ_CP045300.1"/>
</dbReference>
<organism evidence="1 2">
    <name type="scientific">Kosakonia arachidis</name>
    <dbReference type="NCBI Taxonomy" id="551989"/>
    <lineage>
        <taxon>Bacteria</taxon>
        <taxon>Pseudomonadati</taxon>
        <taxon>Pseudomonadota</taxon>
        <taxon>Gammaproteobacteria</taxon>
        <taxon>Enterobacterales</taxon>
        <taxon>Enterobacteriaceae</taxon>
        <taxon>Kosakonia</taxon>
    </lineage>
</organism>
<keyword evidence="2" id="KW-1185">Reference proteome</keyword>